<organism evidence="3 4">
    <name type="scientific">Brevibacterium rongguiense</name>
    <dbReference type="NCBI Taxonomy" id="2695267"/>
    <lineage>
        <taxon>Bacteria</taxon>
        <taxon>Bacillati</taxon>
        <taxon>Actinomycetota</taxon>
        <taxon>Actinomycetes</taxon>
        <taxon>Micrococcales</taxon>
        <taxon>Brevibacteriaceae</taxon>
        <taxon>Brevibacterium</taxon>
    </lineage>
</organism>
<dbReference type="InterPro" id="IPR000120">
    <property type="entry name" value="Amidase"/>
</dbReference>
<dbReference type="GO" id="GO:0003824">
    <property type="term" value="F:catalytic activity"/>
    <property type="evidence" value="ECO:0007669"/>
    <property type="project" value="InterPro"/>
</dbReference>
<dbReference type="Pfam" id="PF01425">
    <property type="entry name" value="Amidase"/>
    <property type="match status" value="2"/>
</dbReference>
<feature type="domain" description="Amidase" evidence="2">
    <location>
        <begin position="118"/>
        <end position="290"/>
    </location>
</feature>
<protein>
    <recommendedName>
        <fullName evidence="2">Amidase domain-containing protein</fullName>
    </recommendedName>
</protein>
<feature type="domain" description="Amidase" evidence="2">
    <location>
        <begin position="344"/>
        <end position="533"/>
    </location>
</feature>
<feature type="region of interest" description="Disordered" evidence="1">
    <location>
        <begin position="1"/>
        <end position="24"/>
    </location>
</feature>
<dbReference type="Gene3D" id="3.90.1300.10">
    <property type="entry name" value="Amidase signature (AS) domain"/>
    <property type="match status" value="1"/>
</dbReference>
<reference evidence="3 4" key="1">
    <citation type="submission" date="2020-01" db="EMBL/GenBank/DDBJ databases">
        <authorList>
            <person name="Deng T."/>
        </authorList>
    </citation>
    <scope>NUCLEOTIDE SEQUENCE [LARGE SCALE GENOMIC DNA]</scope>
    <source>
        <strain evidence="3 4">5221</strain>
    </source>
</reference>
<sequence length="633" mass="62618">MGAGADTAGPGGRGSQAVRGTEPARGAELARWRELCAAYPDLSAQLAGFRSGRLDPDEFAAACSAAAEVYDPIVGAFLERCGASHSCGAGWDDLRHGETGGVGGSEAGSANEGALGGEAARAGEPGALAGARLGVKALIAVREAVPTGQSRVFDPAFSAGADAAVVARLRAAGAGIAGTTTMAEHAAGRPDPALDFPLPRNPWDLGCWPGGSSCGTAIGIALGLFPAGLGTDTSGSCRIPAAFCGITGLRPTHGALPVDGILPAAPSLDVVGPMARSARDCRLLFDIMRGGPGTASAAAGLPSAAAPEGRADGGPAGSSTADGGGTAAQAAGPAARTGDGAADRRIGVPAALLDDPRMAPAVAEAFREALRELETAGAILVEVPAPDIDAMIGLTLLVMVREMYDSHRATLGPRWHEYGRSFRRLAALGAFVDDAAYTAALAAGKRAGGALEALFAEAGLAALALPTWPQPAPPYTFAGGTPQDDWNLTAPVCITGHPALALPMGLVPEGSPGAGLPVSLQLIGARGGEDAILALGEAFQERTAHHLLVPVLDPGAAAPPVGDPDAGVGAGATEPTVGGDRRGSSGESAAQRLVDVLTAAGLPVDYDDCRTIIPLAAALSAPSASAPGASSQT</sequence>
<name>A0A6N9H7N9_9MICO</name>
<evidence type="ECO:0000313" key="4">
    <source>
        <dbReference type="Proteomes" id="UP000469215"/>
    </source>
</evidence>
<feature type="compositionally biased region" description="Low complexity" evidence="1">
    <location>
        <begin position="556"/>
        <end position="567"/>
    </location>
</feature>
<dbReference type="AlphaFoldDB" id="A0A6N9H7N9"/>
<dbReference type="InterPro" id="IPR036928">
    <property type="entry name" value="AS_sf"/>
</dbReference>
<dbReference type="EMBL" id="WWEQ01000031">
    <property type="protein sequence ID" value="MYM19973.1"/>
    <property type="molecule type" value="Genomic_DNA"/>
</dbReference>
<keyword evidence="4" id="KW-1185">Reference proteome</keyword>
<feature type="compositionally biased region" description="Gly residues" evidence="1">
    <location>
        <begin position="312"/>
        <end position="326"/>
    </location>
</feature>
<dbReference type="PANTHER" id="PTHR11895:SF176">
    <property type="entry name" value="AMIDASE AMID-RELATED"/>
    <property type="match status" value="1"/>
</dbReference>
<dbReference type="PANTHER" id="PTHR11895">
    <property type="entry name" value="TRANSAMIDASE"/>
    <property type="match status" value="1"/>
</dbReference>
<evidence type="ECO:0000313" key="3">
    <source>
        <dbReference type="EMBL" id="MYM19973.1"/>
    </source>
</evidence>
<dbReference type="InterPro" id="IPR023631">
    <property type="entry name" value="Amidase_dom"/>
</dbReference>
<dbReference type="SUPFAM" id="SSF75304">
    <property type="entry name" value="Amidase signature (AS) enzymes"/>
    <property type="match status" value="1"/>
</dbReference>
<feature type="compositionally biased region" description="Low complexity" evidence="1">
    <location>
        <begin position="107"/>
        <end position="118"/>
    </location>
</feature>
<feature type="compositionally biased region" description="Gly residues" evidence="1">
    <location>
        <begin position="1"/>
        <end position="14"/>
    </location>
</feature>
<gene>
    <name evidence="3" type="ORF">GSY69_08335</name>
</gene>
<comment type="caution">
    <text evidence="3">The sequence shown here is derived from an EMBL/GenBank/DDBJ whole genome shotgun (WGS) entry which is preliminary data.</text>
</comment>
<dbReference type="Proteomes" id="UP000469215">
    <property type="component" value="Unassembled WGS sequence"/>
</dbReference>
<dbReference type="RefSeq" id="WP_160953400.1">
    <property type="nucleotide sequence ID" value="NZ_WWEQ01000031.1"/>
</dbReference>
<feature type="region of interest" description="Disordered" evidence="1">
    <location>
        <begin position="296"/>
        <end position="341"/>
    </location>
</feature>
<feature type="region of interest" description="Disordered" evidence="1">
    <location>
        <begin position="98"/>
        <end position="118"/>
    </location>
</feature>
<feature type="region of interest" description="Disordered" evidence="1">
    <location>
        <begin position="556"/>
        <end position="587"/>
    </location>
</feature>
<accession>A0A6N9H7N9</accession>
<feature type="compositionally biased region" description="Low complexity" evidence="1">
    <location>
        <begin position="296"/>
        <end position="308"/>
    </location>
</feature>
<proteinExistence type="predicted"/>
<evidence type="ECO:0000256" key="1">
    <source>
        <dbReference type="SAM" id="MobiDB-lite"/>
    </source>
</evidence>
<feature type="compositionally biased region" description="Low complexity" evidence="1">
    <location>
        <begin position="327"/>
        <end position="340"/>
    </location>
</feature>
<evidence type="ECO:0000259" key="2">
    <source>
        <dbReference type="Pfam" id="PF01425"/>
    </source>
</evidence>